<evidence type="ECO:0000256" key="3">
    <source>
        <dbReference type="ARBA" id="ARBA00022833"/>
    </source>
</evidence>
<dbReference type="Gene3D" id="2.170.270.10">
    <property type="entry name" value="SET domain"/>
    <property type="match status" value="1"/>
</dbReference>
<evidence type="ECO:0000313" key="7">
    <source>
        <dbReference type="Proteomes" id="UP000053237"/>
    </source>
</evidence>
<evidence type="ECO:0000256" key="1">
    <source>
        <dbReference type="ARBA" id="ARBA00022723"/>
    </source>
</evidence>
<keyword evidence="1" id="KW-0479">Metal-binding</keyword>
<dbReference type="Proteomes" id="UP000053237">
    <property type="component" value="Unassembled WGS sequence"/>
</dbReference>
<evidence type="ECO:0000313" key="6">
    <source>
        <dbReference type="EMBL" id="CCI49849.1"/>
    </source>
</evidence>
<dbReference type="STRING" id="65357.A0A024GSF5"/>
<dbReference type="EMBL" id="CAIX01000350">
    <property type="protein sequence ID" value="CCI49849.1"/>
    <property type="molecule type" value="Genomic_DNA"/>
</dbReference>
<feature type="domain" description="MYND-type" evidence="5">
    <location>
        <begin position="154"/>
        <end position="192"/>
    </location>
</feature>
<evidence type="ECO:0000259" key="4">
    <source>
        <dbReference type="Pfam" id="PF00856"/>
    </source>
</evidence>
<keyword evidence="7" id="KW-1185">Reference proteome</keyword>
<protein>
    <submittedName>
        <fullName evidence="6">Uncharacterized protein</fullName>
    </submittedName>
</protein>
<comment type="caution">
    <text evidence="6">The sequence shown here is derived from an EMBL/GenBank/DDBJ whole genome shotgun (WGS) entry which is preliminary data.</text>
</comment>
<dbReference type="AlphaFoldDB" id="A0A024GSF5"/>
<accession>A0A024GSF5</accession>
<dbReference type="SUPFAM" id="SSF144232">
    <property type="entry name" value="HIT/MYND zinc finger-like"/>
    <property type="match status" value="1"/>
</dbReference>
<keyword evidence="2" id="KW-0863">Zinc-finger</keyword>
<dbReference type="SUPFAM" id="SSF82199">
    <property type="entry name" value="SET domain"/>
    <property type="match status" value="1"/>
</dbReference>
<keyword evidence="3" id="KW-0862">Zinc</keyword>
<evidence type="ECO:0000259" key="5">
    <source>
        <dbReference type="Pfam" id="PF01753"/>
    </source>
</evidence>
<proteinExistence type="predicted"/>
<reference evidence="6 7" key="1">
    <citation type="submission" date="2012-05" db="EMBL/GenBank/DDBJ databases">
        <title>Recombination and specialization in a pathogen metapopulation.</title>
        <authorList>
            <person name="Gardiner A."/>
            <person name="Kemen E."/>
            <person name="Schultz-Larsen T."/>
            <person name="MacLean D."/>
            <person name="Van Oosterhout C."/>
            <person name="Jones J.D.G."/>
        </authorList>
    </citation>
    <scope>NUCLEOTIDE SEQUENCE [LARGE SCALE GENOMIC DNA]</scope>
    <source>
        <strain evidence="6 7">Ac Nc2</strain>
    </source>
</reference>
<dbReference type="PANTHER" id="PTHR47436:SF1">
    <property type="entry name" value="SET DOMAIN-CONTAINING PROTEIN"/>
    <property type="match status" value="1"/>
</dbReference>
<dbReference type="PANTHER" id="PTHR47436">
    <property type="entry name" value="HISTONE-LYSINE N-METHYLTRANSFERASE ATXR2"/>
    <property type="match status" value="1"/>
</dbReference>
<sequence>MIKAANSVDAKEKPISIPIAGNYIQQLIERHLPSAPIACNHVSSDQTAKAIYATKSCHPTELLWKELPYAALQQEVNKMHITCCANCFTPLIELEAEWARVHQIAQMRKISNQNQIASLQDLRDTISYFSMHQNKSFSPIEVESSAIGRLQDACEVFSLAESAVKCPSCEDEIYCSIECQQDAFWDSHGLLCAGSKQQVSAITQFFAFAKQTNELFVLAAKILAKILIGYIKTSNLPNARAVIEQFNTPPWWNVAEFEREEHYGKSEEAFRASLEAVLHQAFEYLMVGLMENVASFLDSIGSSSPAFTAESVITACKECLNVDVYAQLVGLFVVKNIRMEIDHPFQTLQISLMDLQTEQLISSTLEESIQRVQQTLLLVLSETNAELSDSDSDSMDILIPNVIGSAFLPIICTMNHNVTPNCTVLFTRSGQASVFVIKNVKQGEELSMQYDETDSP</sequence>
<dbReference type="InterPro" id="IPR044237">
    <property type="entry name" value="ATXR2-like"/>
</dbReference>
<dbReference type="InParanoid" id="A0A024GSF5"/>
<organism evidence="6 7">
    <name type="scientific">Albugo candida</name>
    <dbReference type="NCBI Taxonomy" id="65357"/>
    <lineage>
        <taxon>Eukaryota</taxon>
        <taxon>Sar</taxon>
        <taxon>Stramenopiles</taxon>
        <taxon>Oomycota</taxon>
        <taxon>Peronosporomycetes</taxon>
        <taxon>Albuginales</taxon>
        <taxon>Albuginaceae</taxon>
        <taxon>Albugo</taxon>
    </lineage>
</organism>
<evidence type="ECO:0000256" key="2">
    <source>
        <dbReference type="ARBA" id="ARBA00022771"/>
    </source>
</evidence>
<dbReference type="InterPro" id="IPR002893">
    <property type="entry name" value="Znf_MYND"/>
</dbReference>
<dbReference type="GO" id="GO:0008270">
    <property type="term" value="F:zinc ion binding"/>
    <property type="evidence" value="ECO:0007669"/>
    <property type="project" value="UniProtKB-KW"/>
</dbReference>
<name>A0A024GSF5_9STRA</name>
<dbReference type="InterPro" id="IPR046341">
    <property type="entry name" value="SET_dom_sf"/>
</dbReference>
<feature type="domain" description="SET" evidence="4">
    <location>
        <begin position="403"/>
        <end position="450"/>
    </location>
</feature>
<dbReference type="InterPro" id="IPR001214">
    <property type="entry name" value="SET_dom"/>
</dbReference>
<dbReference type="Pfam" id="PF01753">
    <property type="entry name" value="zf-MYND"/>
    <property type="match status" value="1"/>
</dbReference>
<dbReference type="GO" id="GO:0008168">
    <property type="term" value="F:methyltransferase activity"/>
    <property type="evidence" value="ECO:0007669"/>
    <property type="project" value="InterPro"/>
</dbReference>
<dbReference type="Pfam" id="PF00856">
    <property type="entry name" value="SET"/>
    <property type="match status" value="1"/>
</dbReference>
<dbReference type="OrthoDB" id="5945798at2759"/>
<gene>
    <name evidence="6" type="ORF">BN9_113020</name>
</gene>